<dbReference type="Gene3D" id="3.30.70.580">
    <property type="entry name" value="Pseudouridine synthase I, catalytic domain, N-terminal subdomain"/>
    <property type="match status" value="1"/>
</dbReference>
<keyword evidence="2 4" id="KW-0819">tRNA processing</keyword>
<evidence type="ECO:0000259" key="8">
    <source>
        <dbReference type="Pfam" id="PF01416"/>
    </source>
</evidence>
<comment type="caution">
    <text evidence="9">The sequence shown here is derived from an EMBL/GenBank/DDBJ whole genome shotgun (WGS) entry which is preliminary data.</text>
</comment>
<dbReference type="FunFam" id="3.30.70.580:FF:000001">
    <property type="entry name" value="tRNA pseudouridine synthase A"/>
    <property type="match status" value="1"/>
</dbReference>
<dbReference type="RefSeq" id="WP_284215764.1">
    <property type="nucleotide sequence ID" value="NZ_BSOT01000005.1"/>
</dbReference>
<dbReference type="InterPro" id="IPR020095">
    <property type="entry name" value="PsdUridine_synth_TruA_C"/>
</dbReference>
<name>A0AA37SUM1_9ALTE</name>
<dbReference type="SUPFAM" id="SSF55120">
    <property type="entry name" value="Pseudouridine synthase"/>
    <property type="match status" value="1"/>
</dbReference>
<accession>A0AA37SUM1</accession>
<dbReference type="AlphaFoldDB" id="A0AA37SUM1"/>
<keyword evidence="10" id="KW-1185">Reference proteome</keyword>
<evidence type="ECO:0000256" key="5">
    <source>
        <dbReference type="PIRSR" id="PIRSR001430-1"/>
    </source>
</evidence>
<feature type="binding site" evidence="4 6">
    <location>
        <position position="109"/>
    </location>
    <ligand>
        <name>substrate</name>
    </ligand>
</feature>
<dbReference type="InterPro" id="IPR020097">
    <property type="entry name" value="PsdUridine_synth_TruA_a/b_dom"/>
</dbReference>
<dbReference type="CDD" id="cd02570">
    <property type="entry name" value="PseudoU_synth_EcTruA"/>
    <property type="match status" value="1"/>
</dbReference>
<evidence type="ECO:0000256" key="1">
    <source>
        <dbReference type="ARBA" id="ARBA00009375"/>
    </source>
</evidence>
<organism evidence="9 10">
    <name type="scientific">Agaribacter marinus</name>
    <dbReference type="NCBI Taxonomy" id="1431249"/>
    <lineage>
        <taxon>Bacteria</taxon>
        <taxon>Pseudomonadati</taxon>
        <taxon>Pseudomonadota</taxon>
        <taxon>Gammaproteobacteria</taxon>
        <taxon>Alteromonadales</taxon>
        <taxon>Alteromonadaceae</taxon>
        <taxon>Agaribacter</taxon>
    </lineage>
</organism>
<comment type="similarity">
    <text evidence="1 4 7">Belongs to the tRNA pseudouridine synthase TruA family.</text>
</comment>
<evidence type="ECO:0000256" key="7">
    <source>
        <dbReference type="RuleBase" id="RU003792"/>
    </source>
</evidence>
<dbReference type="InterPro" id="IPR020103">
    <property type="entry name" value="PsdUridine_synth_cat_dom_sf"/>
</dbReference>
<proteinExistence type="inferred from homology"/>
<comment type="caution">
    <text evidence="4">Lacks conserved residue(s) required for the propagation of feature annotation.</text>
</comment>
<evidence type="ECO:0000256" key="3">
    <source>
        <dbReference type="ARBA" id="ARBA00023235"/>
    </source>
</evidence>
<feature type="domain" description="Pseudouridine synthase I TruA alpha/beta" evidence="8">
    <location>
        <begin position="8"/>
        <end position="102"/>
    </location>
</feature>
<dbReference type="Pfam" id="PF01416">
    <property type="entry name" value="PseudoU_synth_1"/>
    <property type="match status" value="2"/>
</dbReference>
<evidence type="ECO:0000256" key="2">
    <source>
        <dbReference type="ARBA" id="ARBA00022694"/>
    </source>
</evidence>
<reference evidence="9" key="2">
    <citation type="submission" date="2023-01" db="EMBL/GenBank/DDBJ databases">
        <title>Draft genome sequence of Agaribacter marinus strain NBRC 110023.</title>
        <authorList>
            <person name="Sun Q."/>
            <person name="Mori K."/>
        </authorList>
    </citation>
    <scope>NUCLEOTIDE SEQUENCE</scope>
    <source>
        <strain evidence="9">NBRC 110023</strain>
    </source>
</reference>
<evidence type="ECO:0000313" key="9">
    <source>
        <dbReference type="EMBL" id="GLR69432.1"/>
    </source>
</evidence>
<dbReference type="EC" id="5.4.99.12" evidence="4"/>
<keyword evidence="3 4" id="KW-0413">Isomerase</keyword>
<dbReference type="PIRSF" id="PIRSF001430">
    <property type="entry name" value="tRNA_psdUrid_synth"/>
    <property type="match status" value="1"/>
</dbReference>
<protein>
    <recommendedName>
        <fullName evidence="4">tRNA pseudouridine synthase A</fullName>
        <ecNumber evidence="4">5.4.99.12</ecNumber>
    </recommendedName>
    <alternativeName>
        <fullName evidence="4">tRNA pseudouridine(38-40) synthase</fullName>
    </alternativeName>
    <alternativeName>
        <fullName evidence="4">tRNA pseudouridylate synthase I</fullName>
    </alternativeName>
    <alternativeName>
        <fullName evidence="4">tRNA-uridine isomerase I</fullName>
    </alternativeName>
</protein>
<comment type="function">
    <text evidence="4">Formation of pseudouridine at positions 38, 39 and 40 in the anticodon stem and loop of transfer RNAs.</text>
</comment>
<dbReference type="HAMAP" id="MF_00171">
    <property type="entry name" value="TruA"/>
    <property type="match status" value="1"/>
</dbReference>
<dbReference type="GO" id="GO:0003723">
    <property type="term" value="F:RNA binding"/>
    <property type="evidence" value="ECO:0007669"/>
    <property type="project" value="InterPro"/>
</dbReference>
<gene>
    <name evidence="4 9" type="primary">truA</name>
    <name evidence="9" type="ORF">GCM10007852_03400</name>
</gene>
<dbReference type="GO" id="GO:0031119">
    <property type="term" value="P:tRNA pseudouridine synthesis"/>
    <property type="evidence" value="ECO:0007669"/>
    <property type="project" value="UniProtKB-UniRule"/>
</dbReference>
<evidence type="ECO:0000256" key="6">
    <source>
        <dbReference type="PIRSR" id="PIRSR001430-2"/>
    </source>
</evidence>
<dbReference type="PANTHER" id="PTHR11142:SF0">
    <property type="entry name" value="TRNA PSEUDOURIDINE SYNTHASE-LIKE 1"/>
    <property type="match status" value="1"/>
</dbReference>
<dbReference type="InterPro" id="IPR020094">
    <property type="entry name" value="TruA/RsuA/RluB/E/F_N"/>
</dbReference>
<dbReference type="EMBL" id="BSOT01000005">
    <property type="protein sequence ID" value="GLR69432.1"/>
    <property type="molecule type" value="Genomic_DNA"/>
</dbReference>
<evidence type="ECO:0000313" key="10">
    <source>
        <dbReference type="Proteomes" id="UP001156601"/>
    </source>
</evidence>
<comment type="subunit">
    <text evidence="4">Homodimer.</text>
</comment>
<feature type="domain" description="Pseudouridine synthase I TruA alpha/beta" evidence="8">
    <location>
        <begin position="142"/>
        <end position="244"/>
    </location>
</feature>
<dbReference type="NCBIfam" id="TIGR00071">
    <property type="entry name" value="hisT_truA"/>
    <property type="match status" value="1"/>
</dbReference>
<sequence>MRFALGIEYQGHAYKGWQSQTGLSTVQANIERCLSQIMTEKVDVVCAGRTDAGVHATNQIVHFDTNISRPMNAFTLGMNSNLPGDIAIRWAQQVDDDFHARFSATARRYRYIIFNNPFRPGILSTGLTHVYKTLNAEPMHEAAQVLVGENDFTSFRAAHCQSNSPCRNLTSISVERRGQYIVVEVEANAFLHHMVRNIVGSLIEVGAGEQSVTWFNRLLALKDRTKAAATAKPNGLYLVKVTYPEKFNIPTPPLGPLFLGA</sequence>
<feature type="active site" description="Nucleophile" evidence="4 5">
    <location>
        <position position="51"/>
    </location>
</feature>
<comment type="catalytic activity">
    <reaction evidence="4 7">
        <text>uridine(38/39/40) in tRNA = pseudouridine(38/39/40) in tRNA</text>
        <dbReference type="Rhea" id="RHEA:22376"/>
        <dbReference type="Rhea" id="RHEA-COMP:10085"/>
        <dbReference type="Rhea" id="RHEA-COMP:10087"/>
        <dbReference type="ChEBI" id="CHEBI:65314"/>
        <dbReference type="ChEBI" id="CHEBI:65315"/>
        <dbReference type="EC" id="5.4.99.12"/>
    </reaction>
</comment>
<reference evidence="9" key="1">
    <citation type="journal article" date="2014" name="Int. J. Syst. Evol. Microbiol.">
        <title>Complete genome sequence of Corynebacterium casei LMG S-19264T (=DSM 44701T), isolated from a smear-ripened cheese.</title>
        <authorList>
            <consortium name="US DOE Joint Genome Institute (JGI-PGF)"/>
            <person name="Walter F."/>
            <person name="Albersmeier A."/>
            <person name="Kalinowski J."/>
            <person name="Ruckert C."/>
        </authorList>
    </citation>
    <scope>NUCLEOTIDE SEQUENCE</scope>
    <source>
        <strain evidence="9">NBRC 110023</strain>
    </source>
</reference>
<dbReference type="FunFam" id="3.30.70.660:FF:000001">
    <property type="entry name" value="tRNA pseudouridine synthase A"/>
    <property type="match status" value="1"/>
</dbReference>
<dbReference type="PANTHER" id="PTHR11142">
    <property type="entry name" value="PSEUDOURIDYLATE SYNTHASE"/>
    <property type="match status" value="1"/>
</dbReference>
<dbReference type="Proteomes" id="UP001156601">
    <property type="component" value="Unassembled WGS sequence"/>
</dbReference>
<dbReference type="Gene3D" id="3.30.70.660">
    <property type="entry name" value="Pseudouridine synthase I, catalytic domain, C-terminal subdomain"/>
    <property type="match status" value="1"/>
</dbReference>
<dbReference type="InterPro" id="IPR001406">
    <property type="entry name" value="PsdUridine_synth_TruA"/>
</dbReference>
<dbReference type="GO" id="GO:0160147">
    <property type="term" value="F:tRNA pseudouridine(38-40) synthase activity"/>
    <property type="evidence" value="ECO:0007669"/>
    <property type="project" value="UniProtKB-EC"/>
</dbReference>
<evidence type="ECO:0000256" key="4">
    <source>
        <dbReference type="HAMAP-Rule" id="MF_00171"/>
    </source>
</evidence>